<dbReference type="EMBL" id="CAOF01000045">
    <property type="protein sequence ID" value="CCO45148.1"/>
    <property type="molecule type" value="Genomic_DNA"/>
</dbReference>
<dbReference type="Pfam" id="PF00990">
    <property type="entry name" value="GGDEF"/>
    <property type="match status" value="1"/>
</dbReference>
<dbReference type="CDD" id="cd01949">
    <property type="entry name" value="GGDEF"/>
    <property type="match status" value="1"/>
</dbReference>
<proteinExistence type="predicted"/>
<feature type="modified residue" description="4-aspartylphosphate" evidence="2">
    <location>
        <position position="54"/>
    </location>
</feature>
<dbReference type="InterPro" id="IPR043128">
    <property type="entry name" value="Rev_trsase/Diguanyl_cyclase"/>
</dbReference>
<protein>
    <submittedName>
        <fullName evidence="6">Response regulator receiver modulated diguanylate cyclase/phosphodiesterase</fullName>
    </submittedName>
</protein>
<dbReference type="InterPro" id="IPR052155">
    <property type="entry name" value="Biofilm_reg_signaling"/>
</dbReference>
<dbReference type="Gene3D" id="3.40.50.2300">
    <property type="match status" value="1"/>
</dbReference>
<sequence length="561" mass="63004">MDILIIDDDTVDIISAIRALNETNLPLGIIDQAQTPDEGLLKATSHHYDVILLDYNLPSCNGLHVLQSLREVTEFSTSIVMLSHSNEEDLALQCISCGAQDFMTKSEITAVRLRRAIMIATQRYQLEKQIQHTHNELKRLAEKDSLTGLNNRYTFDEMLKKAIAFAHRLKSPLMLLLLDLDKFKDVNDSLGHLVGDDVLKEVARRLEGCCRETDILSRIGGDEFAIVIQNLHVNVHVLVQRLQSAFIEPLRVSGHTIDLSISIGIASYPDCANNPVELIQCADVSLYKAKALGRNQVQYYSKTFHKYIEKRIQIESDLKNALVNNEFELYYQPQFDLNSSVVGMEALIRWHHPQLGLVPPDEFIPIAEESGLMVNIGLWVIEAALHQLSIWRQETPLASQLSLAINVSARQLNEPDFCTRLLDYLSLYRIPSQKIELEITESSLISGGRASESLQEIHAQGIQIAIDDFGTGYSSLSHLKLYPIDVIKIDKSFVHDLSDVASRKLFTAICSFAHSLEYATVAEGIETQSQLEICQATGVTRLQGYYFAKPLPADDFKAQCL</sequence>
<dbReference type="PROSITE" id="PS50887">
    <property type="entry name" value="GGDEF"/>
    <property type="match status" value="1"/>
</dbReference>
<dbReference type="SUPFAM" id="SSF55073">
    <property type="entry name" value="Nucleotide cyclase"/>
    <property type="match status" value="1"/>
</dbReference>
<dbReference type="AlphaFoldDB" id="A0AAV2VKI1"/>
<dbReference type="InterPro" id="IPR035919">
    <property type="entry name" value="EAL_sf"/>
</dbReference>
<dbReference type="Proteomes" id="UP000018211">
    <property type="component" value="Unassembled WGS sequence"/>
</dbReference>
<dbReference type="PROSITE" id="PS50110">
    <property type="entry name" value="RESPONSE_REGULATORY"/>
    <property type="match status" value="1"/>
</dbReference>
<evidence type="ECO:0000313" key="6">
    <source>
        <dbReference type="EMBL" id="CCO45148.1"/>
    </source>
</evidence>
<dbReference type="GO" id="GO:0003824">
    <property type="term" value="F:catalytic activity"/>
    <property type="evidence" value="ECO:0007669"/>
    <property type="project" value="UniProtKB-ARBA"/>
</dbReference>
<dbReference type="GO" id="GO:0000160">
    <property type="term" value="P:phosphorelay signal transduction system"/>
    <property type="evidence" value="ECO:0007669"/>
    <property type="project" value="InterPro"/>
</dbReference>
<gene>
    <name evidence="6" type="ORF">VIBNISOn1_1390027</name>
</gene>
<dbReference type="PANTHER" id="PTHR44757:SF2">
    <property type="entry name" value="BIOFILM ARCHITECTURE MAINTENANCE PROTEIN MBAA"/>
    <property type="match status" value="1"/>
</dbReference>
<dbReference type="RefSeq" id="WP_022610749.1">
    <property type="nucleotide sequence ID" value="NZ_LK391965.1"/>
</dbReference>
<evidence type="ECO:0000259" key="3">
    <source>
        <dbReference type="PROSITE" id="PS50110"/>
    </source>
</evidence>
<accession>A0AAV2VKI1</accession>
<dbReference type="SUPFAM" id="SSF52172">
    <property type="entry name" value="CheY-like"/>
    <property type="match status" value="1"/>
</dbReference>
<dbReference type="InterPro" id="IPR011006">
    <property type="entry name" value="CheY-like_superfamily"/>
</dbReference>
<feature type="domain" description="EAL" evidence="4">
    <location>
        <begin position="311"/>
        <end position="561"/>
    </location>
</feature>
<evidence type="ECO:0000313" key="7">
    <source>
        <dbReference type="Proteomes" id="UP000018211"/>
    </source>
</evidence>
<dbReference type="FunFam" id="3.30.70.270:FF:000001">
    <property type="entry name" value="Diguanylate cyclase domain protein"/>
    <property type="match status" value="1"/>
</dbReference>
<evidence type="ECO:0000256" key="2">
    <source>
        <dbReference type="PROSITE-ProRule" id="PRU00169"/>
    </source>
</evidence>
<dbReference type="Pfam" id="PF00563">
    <property type="entry name" value="EAL"/>
    <property type="match status" value="1"/>
</dbReference>
<dbReference type="CDD" id="cd00156">
    <property type="entry name" value="REC"/>
    <property type="match status" value="1"/>
</dbReference>
<dbReference type="SMART" id="SM00448">
    <property type="entry name" value="REC"/>
    <property type="match status" value="1"/>
</dbReference>
<dbReference type="InterPro" id="IPR001789">
    <property type="entry name" value="Sig_transdc_resp-reg_receiver"/>
</dbReference>
<dbReference type="CDD" id="cd01948">
    <property type="entry name" value="EAL"/>
    <property type="match status" value="1"/>
</dbReference>
<feature type="domain" description="Response regulatory" evidence="3">
    <location>
        <begin position="2"/>
        <end position="120"/>
    </location>
</feature>
<name>A0AAV2VKI1_9VIBR</name>
<dbReference type="Gene3D" id="3.20.20.450">
    <property type="entry name" value="EAL domain"/>
    <property type="match status" value="1"/>
</dbReference>
<evidence type="ECO:0000259" key="5">
    <source>
        <dbReference type="PROSITE" id="PS50887"/>
    </source>
</evidence>
<dbReference type="SUPFAM" id="SSF141868">
    <property type="entry name" value="EAL domain-like"/>
    <property type="match status" value="1"/>
</dbReference>
<reference evidence="6 7" key="1">
    <citation type="journal article" date="2013" name="ISME J.">
        <title>Comparative genomics of pathogenic lineages of Vibrio nigripulchritudo identifies virulence-associated traits.</title>
        <authorList>
            <person name="Goudenege D."/>
            <person name="Labreuche Y."/>
            <person name="Krin E."/>
            <person name="Ansquer D."/>
            <person name="Mangenot S."/>
            <person name="Calteau A."/>
            <person name="Medigue C."/>
            <person name="Mazel D."/>
            <person name="Polz M.F."/>
            <person name="Le Roux F."/>
        </authorList>
    </citation>
    <scope>NUCLEOTIDE SEQUENCE [LARGE SCALE GENOMIC DNA]</scope>
    <source>
        <strain evidence="6 7">SOn1</strain>
    </source>
</reference>
<dbReference type="PANTHER" id="PTHR44757">
    <property type="entry name" value="DIGUANYLATE CYCLASE DGCP"/>
    <property type="match status" value="1"/>
</dbReference>
<evidence type="ECO:0000256" key="1">
    <source>
        <dbReference type="ARBA" id="ARBA00001946"/>
    </source>
</evidence>
<dbReference type="Gene3D" id="3.30.70.270">
    <property type="match status" value="1"/>
</dbReference>
<feature type="domain" description="GGDEF" evidence="5">
    <location>
        <begin position="171"/>
        <end position="302"/>
    </location>
</feature>
<dbReference type="InterPro" id="IPR000160">
    <property type="entry name" value="GGDEF_dom"/>
</dbReference>
<comment type="cofactor">
    <cofactor evidence="1">
        <name>Mg(2+)</name>
        <dbReference type="ChEBI" id="CHEBI:18420"/>
    </cofactor>
</comment>
<dbReference type="PROSITE" id="PS50883">
    <property type="entry name" value="EAL"/>
    <property type="match status" value="1"/>
</dbReference>
<dbReference type="InterPro" id="IPR029787">
    <property type="entry name" value="Nucleotide_cyclase"/>
</dbReference>
<organism evidence="6 7">
    <name type="scientific">Vibrio nigripulchritudo SOn1</name>
    <dbReference type="NCBI Taxonomy" id="1238450"/>
    <lineage>
        <taxon>Bacteria</taxon>
        <taxon>Pseudomonadati</taxon>
        <taxon>Pseudomonadota</taxon>
        <taxon>Gammaproteobacteria</taxon>
        <taxon>Vibrionales</taxon>
        <taxon>Vibrionaceae</taxon>
        <taxon>Vibrio</taxon>
    </lineage>
</organism>
<keyword evidence="2" id="KW-0597">Phosphoprotein</keyword>
<comment type="caution">
    <text evidence="6">The sequence shown here is derived from an EMBL/GenBank/DDBJ whole genome shotgun (WGS) entry which is preliminary data.</text>
</comment>
<dbReference type="InterPro" id="IPR001633">
    <property type="entry name" value="EAL_dom"/>
</dbReference>
<evidence type="ECO:0000259" key="4">
    <source>
        <dbReference type="PROSITE" id="PS50883"/>
    </source>
</evidence>
<dbReference type="Pfam" id="PF00072">
    <property type="entry name" value="Response_reg"/>
    <property type="match status" value="1"/>
</dbReference>
<dbReference type="SMART" id="SM00052">
    <property type="entry name" value="EAL"/>
    <property type="match status" value="1"/>
</dbReference>
<dbReference type="SMART" id="SM00267">
    <property type="entry name" value="GGDEF"/>
    <property type="match status" value="1"/>
</dbReference>
<dbReference type="NCBIfam" id="TIGR00254">
    <property type="entry name" value="GGDEF"/>
    <property type="match status" value="1"/>
</dbReference>